<evidence type="ECO:0000313" key="2">
    <source>
        <dbReference type="Proteomes" id="UP000676194"/>
    </source>
</evidence>
<organism evidence="1 2">
    <name type="scientific">Telmatocola sphagniphila</name>
    <dbReference type="NCBI Taxonomy" id="1123043"/>
    <lineage>
        <taxon>Bacteria</taxon>
        <taxon>Pseudomonadati</taxon>
        <taxon>Planctomycetota</taxon>
        <taxon>Planctomycetia</taxon>
        <taxon>Gemmatales</taxon>
        <taxon>Gemmataceae</taxon>
    </lineage>
</organism>
<proteinExistence type="predicted"/>
<dbReference type="RefSeq" id="WP_213499620.1">
    <property type="nucleotide sequence ID" value="NZ_CP074694.1"/>
</dbReference>
<reference evidence="1" key="1">
    <citation type="submission" date="2021-05" db="EMBL/GenBank/DDBJ databases">
        <title>Complete genome sequence of the cellulolytic planctomycete Telmatocola sphagniphila SP2T and characterization of the first cellulase from planctomycetes.</title>
        <authorList>
            <person name="Rakitin A.L."/>
            <person name="Beletsky A.V."/>
            <person name="Naumoff D.G."/>
            <person name="Kulichevskaya I.S."/>
            <person name="Mardanov A.V."/>
            <person name="Ravin N.V."/>
            <person name="Dedysh S.N."/>
        </authorList>
    </citation>
    <scope>NUCLEOTIDE SEQUENCE</scope>
    <source>
        <strain evidence="1">SP2T</strain>
    </source>
</reference>
<evidence type="ECO:0000313" key="1">
    <source>
        <dbReference type="EMBL" id="QVL34536.1"/>
    </source>
</evidence>
<dbReference type="AlphaFoldDB" id="A0A8E6BB83"/>
<name>A0A8E6BB83_9BACT</name>
<sequence>MGDKNQLPPIKSIGNPIITAHVGYPFIVPNGMIDLAQAGKLQVVELTTEEGLQKMKAELFKKKLVKEGRENFRHNF</sequence>
<gene>
    <name evidence="1" type="ORF">KIH39_11695</name>
</gene>
<accession>A0A8E6BB83</accession>
<dbReference type="EMBL" id="CP074694">
    <property type="protein sequence ID" value="QVL34536.1"/>
    <property type="molecule type" value="Genomic_DNA"/>
</dbReference>
<dbReference type="Proteomes" id="UP000676194">
    <property type="component" value="Chromosome"/>
</dbReference>
<keyword evidence="2" id="KW-1185">Reference proteome</keyword>
<protein>
    <submittedName>
        <fullName evidence="1">Uncharacterized protein</fullName>
    </submittedName>
</protein>
<dbReference type="KEGG" id="tsph:KIH39_11695"/>